<name>A0A2T0SJ14_9ACTN</name>
<dbReference type="AlphaFoldDB" id="A0A2T0SJ14"/>
<proteinExistence type="predicted"/>
<evidence type="ECO:0008006" key="4">
    <source>
        <dbReference type="Google" id="ProtNLM"/>
    </source>
</evidence>
<keyword evidence="3" id="KW-1185">Reference proteome</keyword>
<organism evidence="2 3">
    <name type="scientific">Pseudosporangium ferrugineum</name>
    <dbReference type="NCBI Taxonomy" id="439699"/>
    <lineage>
        <taxon>Bacteria</taxon>
        <taxon>Bacillati</taxon>
        <taxon>Actinomycetota</taxon>
        <taxon>Actinomycetes</taxon>
        <taxon>Micromonosporales</taxon>
        <taxon>Micromonosporaceae</taxon>
        <taxon>Pseudosporangium</taxon>
    </lineage>
</organism>
<evidence type="ECO:0000256" key="1">
    <source>
        <dbReference type="SAM" id="SignalP"/>
    </source>
</evidence>
<evidence type="ECO:0000313" key="2">
    <source>
        <dbReference type="EMBL" id="PRY33406.1"/>
    </source>
</evidence>
<evidence type="ECO:0000313" key="3">
    <source>
        <dbReference type="Proteomes" id="UP000239209"/>
    </source>
</evidence>
<feature type="chain" id="PRO_5015474087" description="Secreted protein" evidence="1">
    <location>
        <begin position="29"/>
        <end position="198"/>
    </location>
</feature>
<accession>A0A2T0SJ14</accession>
<dbReference type="Proteomes" id="UP000239209">
    <property type="component" value="Unassembled WGS sequence"/>
</dbReference>
<comment type="caution">
    <text evidence="2">The sequence shown here is derived from an EMBL/GenBank/DDBJ whole genome shotgun (WGS) entry which is preliminary data.</text>
</comment>
<dbReference type="EMBL" id="PVZG01000001">
    <property type="protein sequence ID" value="PRY33406.1"/>
    <property type="molecule type" value="Genomic_DNA"/>
</dbReference>
<dbReference type="OrthoDB" id="3378562at2"/>
<feature type="signal peptide" evidence="1">
    <location>
        <begin position="1"/>
        <end position="28"/>
    </location>
</feature>
<dbReference type="RefSeq" id="WP_146163935.1">
    <property type="nucleotide sequence ID" value="NZ_PVZG01000001.1"/>
</dbReference>
<sequence length="198" mass="20330">MSQRSVFRSIVVSAVVLTVLGGSLPARAGARTAERPPVVTVGDAGVPPEVLAAARDLAARTRANAGPVRLTGGGARALDLPPINCLSQAQFPHASTQGMPGSVDGKAVTSCSAPVNQLQAQASLYEFVSGYGFLFSGRGALQYQMGSAGPVTSVAFAVCVGSPRYYVTTGYHFIVAPPYYSPPTVTVNTQTPVVTVSC</sequence>
<protein>
    <recommendedName>
        <fullName evidence="4">Secreted protein</fullName>
    </recommendedName>
</protein>
<reference evidence="2 3" key="1">
    <citation type="submission" date="2018-03" db="EMBL/GenBank/DDBJ databases">
        <title>Genomic Encyclopedia of Archaeal and Bacterial Type Strains, Phase II (KMG-II): from individual species to whole genera.</title>
        <authorList>
            <person name="Goeker M."/>
        </authorList>
    </citation>
    <scope>NUCLEOTIDE SEQUENCE [LARGE SCALE GENOMIC DNA]</scope>
    <source>
        <strain evidence="2 3">DSM 45348</strain>
    </source>
</reference>
<gene>
    <name evidence="2" type="ORF">CLV70_101568</name>
</gene>
<keyword evidence="1" id="KW-0732">Signal</keyword>